<reference evidence="3" key="1">
    <citation type="submission" date="2016-10" db="EMBL/GenBank/DDBJ databases">
        <authorList>
            <person name="Varghese N."/>
            <person name="Submissions S."/>
        </authorList>
    </citation>
    <scope>NUCLEOTIDE SEQUENCE [LARGE SCALE GENOMIC DNA]</scope>
    <source>
        <strain evidence="3">LMG 26031</strain>
    </source>
</reference>
<protein>
    <submittedName>
        <fullName evidence="2">Uncharacterized protein</fullName>
    </submittedName>
</protein>
<dbReference type="AlphaFoldDB" id="A0A1H7E3T4"/>
<keyword evidence="3" id="KW-1185">Reference proteome</keyword>
<organism evidence="2 3">
    <name type="scientific">Paraburkholderia diazotrophica</name>
    <dbReference type="NCBI Taxonomy" id="667676"/>
    <lineage>
        <taxon>Bacteria</taxon>
        <taxon>Pseudomonadati</taxon>
        <taxon>Pseudomonadota</taxon>
        <taxon>Betaproteobacteria</taxon>
        <taxon>Burkholderiales</taxon>
        <taxon>Burkholderiaceae</taxon>
        <taxon>Paraburkholderia</taxon>
    </lineage>
</organism>
<evidence type="ECO:0000256" key="1">
    <source>
        <dbReference type="SAM" id="MobiDB-lite"/>
    </source>
</evidence>
<proteinExistence type="predicted"/>
<evidence type="ECO:0000313" key="2">
    <source>
        <dbReference type="EMBL" id="SEK08508.1"/>
    </source>
</evidence>
<name>A0A1H7E3T4_9BURK</name>
<sequence length="476" mass="53541">MFALEPLHGYAPPDETERVLAGVDRIWAPRSDGMVRRRRACLPPLRDCRRPKAHLHAFTDGWLSRRRARYRPCAVRRRSVFVLCDSVAVLQSWRRYCVNKPMPYPSSRPSQSSVSQSPKSEIDIVPCALVFLTGCGMGSPNLRNCGRFSYLSQAVTLNRSLLAAGLPRLTIATNDVEEVLGFLSSLDAELRPAVFPITPSLEVPEGVAFHSAHFKLDLLEQISLTLADNELLFLLDTDVIAQHGLDLNLLRRCQVAGAGAFDISDQEFFAYGAARVIADLELVAGRTLRNPRWYGGEFLIASRAFINQLIPVARECFEHYRAVTGELNHHGDEAFISAALNMLSDRGQTVIDVGAYRAVGRHWSGNTHRDLRWFRHCAFLHLPDCKSLLGRDASSRTFSGARLWRWLFVKHEMHRFVWMFRLYAKGRKRGHSTVSAKSPDSHYGFLTGQAISYAKEKRRGPCVPREAGSRSKASPQ</sequence>
<evidence type="ECO:0000313" key="3">
    <source>
        <dbReference type="Proteomes" id="UP000198866"/>
    </source>
</evidence>
<dbReference type="Proteomes" id="UP000198866">
    <property type="component" value="Unassembled WGS sequence"/>
</dbReference>
<accession>A0A1H7E3T4</accession>
<gene>
    <name evidence="2" type="ORF">SAMN05192539_104131</name>
</gene>
<dbReference type="EMBL" id="FNYE01000041">
    <property type="protein sequence ID" value="SEK08508.1"/>
    <property type="molecule type" value="Genomic_DNA"/>
</dbReference>
<feature type="region of interest" description="Disordered" evidence="1">
    <location>
        <begin position="456"/>
        <end position="476"/>
    </location>
</feature>